<organism evidence="1 2">
    <name type="scientific">Amnibacterium kyonggiense</name>
    <dbReference type="NCBI Taxonomy" id="595671"/>
    <lineage>
        <taxon>Bacteria</taxon>
        <taxon>Bacillati</taxon>
        <taxon>Actinomycetota</taxon>
        <taxon>Actinomycetes</taxon>
        <taxon>Micrococcales</taxon>
        <taxon>Microbacteriaceae</taxon>
        <taxon>Amnibacterium</taxon>
    </lineage>
</organism>
<keyword evidence="2" id="KW-1185">Reference proteome</keyword>
<proteinExistence type="predicted"/>
<sequence>MSKQRSKATMRAPHPRLDTDAMARSLVERGLASPLILESTGFPFQRYVLQKRQRGVPLKRTEQ</sequence>
<accession>A0A4R7FEX7</accession>
<evidence type="ECO:0000313" key="2">
    <source>
        <dbReference type="Proteomes" id="UP000295344"/>
    </source>
</evidence>
<dbReference type="RefSeq" id="WP_133767155.1">
    <property type="nucleotide sequence ID" value="NZ_SOAM01000003.1"/>
</dbReference>
<dbReference type="AlphaFoldDB" id="A0A4R7FEX7"/>
<protein>
    <submittedName>
        <fullName evidence="1">Uncharacterized protein</fullName>
    </submittedName>
</protein>
<evidence type="ECO:0000313" key="1">
    <source>
        <dbReference type="EMBL" id="TDS75923.1"/>
    </source>
</evidence>
<comment type="caution">
    <text evidence="1">The sequence shown here is derived from an EMBL/GenBank/DDBJ whole genome shotgun (WGS) entry which is preliminary data.</text>
</comment>
<dbReference type="EMBL" id="SOAM01000003">
    <property type="protein sequence ID" value="TDS75923.1"/>
    <property type="molecule type" value="Genomic_DNA"/>
</dbReference>
<reference evidence="1 2" key="1">
    <citation type="submission" date="2019-03" db="EMBL/GenBank/DDBJ databases">
        <title>Genomic Encyclopedia of Archaeal and Bacterial Type Strains, Phase II (KMG-II): from individual species to whole genera.</title>
        <authorList>
            <person name="Goeker M."/>
        </authorList>
    </citation>
    <scope>NUCLEOTIDE SEQUENCE [LARGE SCALE GENOMIC DNA]</scope>
    <source>
        <strain evidence="1 2">DSM 24782</strain>
    </source>
</reference>
<gene>
    <name evidence="1" type="ORF">CLV52_3034</name>
</gene>
<name>A0A4R7FEX7_9MICO</name>
<dbReference type="Proteomes" id="UP000295344">
    <property type="component" value="Unassembled WGS sequence"/>
</dbReference>